<dbReference type="Pfam" id="PF13365">
    <property type="entry name" value="Trypsin_2"/>
    <property type="match status" value="1"/>
</dbReference>
<gene>
    <name evidence="5" type="ORF">VVD49_00990</name>
</gene>
<reference evidence="5 6" key="1">
    <citation type="submission" date="2024-01" db="EMBL/GenBank/DDBJ databases">
        <title>Uliginosibacterium soil sp. nov.</title>
        <authorList>
            <person name="Lv Y."/>
        </authorList>
    </citation>
    <scope>NUCLEOTIDE SEQUENCE [LARGE SCALE GENOMIC DNA]</scope>
    <source>
        <strain evidence="5 6">H3</strain>
    </source>
</reference>
<dbReference type="EMBL" id="JAYXHS010000001">
    <property type="protein sequence ID" value="MEC5384273.1"/>
    <property type="molecule type" value="Genomic_DNA"/>
</dbReference>
<dbReference type="Proteomes" id="UP001331561">
    <property type="component" value="Unassembled WGS sequence"/>
</dbReference>
<comment type="similarity">
    <text evidence="1">Belongs to the peptidase S1C family.</text>
</comment>
<evidence type="ECO:0000313" key="5">
    <source>
        <dbReference type="EMBL" id="MEC5384273.1"/>
    </source>
</evidence>
<dbReference type="Gene3D" id="2.40.10.10">
    <property type="entry name" value="Trypsin-like serine proteases"/>
    <property type="match status" value="2"/>
</dbReference>
<organism evidence="5 6">
    <name type="scientific">Uliginosibacterium silvisoli</name>
    <dbReference type="NCBI Taxonomy" id="3114758"/>
    <lineage>
        <taxon>Bacteria</taxon>
        <taxon>Pseudomonadati</taxon>
        <taxon>Pseudomonadota</taxon>
        <taxon>Betaproteobacteria</taxon>
        <taxon>Rhodocyclales</taxon>
        <taxon>Zoogloeaceae</taxon>
        <taxon>Uliginosibacterium</taxon>
    </lineage>
</organism>
<dbReference type="InterPro" id="IPR051201">
    <property type="entry name" value="Chloro_Bact_Ser_Proteases"/>
</dbReference>
<evidence type="ECO:0000256" key="1">
    <source>
        <dbReference type="ARBA" id="ARBA00010541"/>
    </source>
</evidence>
<comment type="caution">
    <text evidence="5">The sequence shown here is derived from an EMBL/GenBank/DDBJ whole genome shotgun (WGS) entry which is preliminary data.</text>
</comment>
<dbReference type="InterPro" id="IPR009003">
    <property type="entry name" value="Peptidase_S1_PA"/>
</dbReference>
<proteinExistence type="inferred from homology"/>
<dbReference type="InterPro" id="IPR043504">
    <property type="entry name" value="Peptidase_S1_PA_chymotrypsin"/>
</dbReference>
<dbReference type="PANTHER" id="PTHR43343:SF3">
    <property type="entry name" value="PROTEASE DO-LIKE 8, CHLOROPLASTIC"/>
    <property type="match status" value="1"/>
</dbReference>
<dbReference type="SUPFAM" id="SSF50494">
    <property type="entry name" value="Trypsin-like serine proteases"/>
    <property type="match status" value="1"/>
</dbReference>
<accession>A0ABU6JXF1</accession>
<keyword evidence="3" id="KW-0378">Hydrolase</keyword>
<dbReference type="PANTHER" id="PTHR43343">
    <property type="entry name" value="PEPTIDASE S12"/>
    <property type="match status" value="1"/>
</dbReference>
<sequence length="228" mass="24643">MRMRKLVALLCLLACCGEAAALEPDQLFKLISPSVWLVRTFDADGLPRGAGSAVVIRPGKLITNCHVLGKASAFSLIKERVSYKGKLEEVDLERDFCLVSVADERFDAPLVKLADSDQLVVGQRVVTLGNPRALEMTLSDGLISRLQRDDDGQLEAIQTSAPFSPGSSGGGLFDMDGRLIGITQRINVSTGSQNLNFALPINWLRDLPARSKAQLDEYRAASKSATGK</sequence>
<feature type="signal peptide" evidence="4">
    <location>
        <begin position="1"/>
        <end position="21"/>
    </location>
</feature>
<keyword evidence="2 5" id="KW-0645">Protease</keyword>
<evidence type="ECO:0000313" key="6">
    <source>
        <dbReference type="Proteomes" id="UP001331561"/>
    </source>
</evidence>
<keyword evidence="6" id="KW-1185">Reference proteome</keyword>
<feature type="chain" id="PRO_5046826799" evidence="4">
    <location>
        <begin position="22"/>
        <end position="228"/>
    </location>
</feature>
<evidence type="ECO:0000256" key="2">
    <source>
        <dbReference type="ARBA" id="ARBA00022670"/>
    </source>
</evidence>
<dbReference type="RefSeq" id="WP_327597253.1">
    <property type="nucleotide sequence ID" value="NZ_JAYXHS010000001.1"/>
</dbReference>
<dbReference type="PRINTS" id="PR00834">
    <property type="entry name" value="PROTEASES2C"/>
</dbReference>
<protein>
    <submittedName>
        <fullName evidence="5">Serine protease</fullName>
    </submittedName>
</protein>
<evidence type="ECO:0000256" key="4">
    <source>
        <dbReference type="SAM" id="SignalP"/>
    </source>
</evidence>
<dbReference type="GO" id="GO:0008233">
    <property type="term" value="F:peptidase activity"/>
    <property type="evidence" value="ECO:0007669"/>
    <property type="project" value="UniProtKB-KW"/>
</dbReference>
<name>A0ABU6JXF1_9RHOO</name>
<keyword evidence="4" id="KW-0732">Signal</keyword>
<evidence type="ECO:0000256" key="3">
    <source>
        <dbReference type="ARBA" id="ARBA00022801"/>
    </source>
</evidence>
<dbReference type="InterPro" id="IPR001940">
    <property type="entry name" value="Peptidase_S1C"/>
</dbReference>
<dbReference type="GO" id="GO:0006508">
    <property type="term" value="P:proteolysis"/>
    <property type="evidence" value="ECO:0007669"/>
    <property type="project" value="UniProtKB-KW"/>
</dbReference>